<comment type="miscellaneous">
    <text evidence="12">Reaction proceeds by a ping-pong mechanism involving intermediate methylation of a conserved cysteine residue.</text>
</comment>
<comment type="subcellular location">
    <subcellularLocation>
        <location evidence="1 12">Cytoplasm</location>
    </subcellularLocation>
</comment>
<keyword evidence="7 12" id="KW-0949">S-adenosyl-L-methionine</keyword>
<dbReference type="GO" id="GO:0005737">
    <property type="term" value="C:cytoplasm"/>
    <property type="evidence" value="ECO:0007669"/>
    <property type="project" value="UniProtKB-SubCell"/>
</dbReference>
<evidence type="ECO:0000256" key="5">
    <source>
        <dbReference type="ARBA" id="ARBA00022603"/>
    </source>
</evidence>
<gene>
    <name evidence="12 14" type="primary">rlmN</name>
    <name evidence="14" type="ORF">PlMoll_0510</name>
</gene>
<keyword evidence="3 12" id="KW-0963">Cytoplasm</keyword>
<organism evidence="14">
    <name type="scientific">uncultured Mycoplasmataceae bacterium</name>
    <dbReference type="NCBI Taxonomy" id="300027"/>
    <lineage>
        <taxon>Bacteria</taxon>
        <taxon>Bacillati</taxon>
        <taxon>Mycoplasmatota</taxon>
        <taxon>Mollicutes</taxon>
        <taxon>Mycoplasmataceae</taxon>
        <taxon>environmental samples</taxon>
    </lineage>
</organism>
<dbReference type="CDD" id="cd01335">
    <property type="entry name" value="Radical_SAM"/>
    <property type="match status" value="1"/>
</dbReference>
<feature type="binding site" evidence="12">
    <location>
        <position position="115"/>
    </location>
    <ligand>
        <name>[4Fe-4S] cluster</name>
        <dbReference type="ChEBI" id="CHEBI:49883"/>
        <note>4Fe-4S-S-AdoMet</note>
    </ligand>
</feature>
<dbReference type="GO" id="GO:0019843">
    <property type="term" value="F:rRNA binding"/>
    <property type="evidence" value="ECO:0007669"/>
    <property type="project" value="UniProtKB-UniRule"/>
</dbReference>
<dbReference type="PANTHER" id="PTHR30544:SF5">
    <property type="entry name" value="RADICAL SAM CORE DOMAIN-CONTAINING PROTEIN"/>
    <property type="match status" value="1"/>
</dbReference>
<evidence type="ECO:0000256" key="3">
    <source>
        <dbReference type="ARBA" id="ARBA00022490"/>
    </source>
</evidence>
<feature type="binding site" evidence="12">
    <location>
        <position position="198"/>
    </location>
    <ligand>
        <name>S-adenosyl-L-methionine</name>
        <dbReference type="ChEBI" id="CHEBI:59789"/>
    </ligand>
</feature>
<sequence>MQENRTSIYSYSLEQLEEKVISLGLKKFNAKQIFQWIYQQNVDNFDAMSNIAKSSIEVLKKNFRFNKLIEVTKQIDPIDETTKFLFKLEDDRTIETVLMKFDYGYSICVSSQIGCNMGCKFCASGLLKKVRGLNVDELVLQVITVNRYLKENKNSRISNLVVMGIGEPFDNYDNLKSFLQILNSPFGIGLGSRHITVSTCGLIDKIVKFGQDFPQMNLAISLHAPTNEIRNKIMPVNQAYPLEKLIDSLVKYQKITQNRIGIEYIMLKDLNDSTENAKQLIKLLNPIYCYVNLIRYNNVVENEFKTSKNIDVFSKVLNDSNIIATIRLERGSKIAAACGQLRANYEKGK</sequence>
<keyword evidence="9 12" id="KW-0479">Metal-binding</keyword>
<dbReference type="EC" id="2.1.1.192" evidence="12"/>
<dbReference type="SUPFAM" id="SSF102114">
    <property type="entry name" value="Radical SAM enzymes"/>
    <property type="match status" value="1"/>
</dbReference>
<dbReference type="PANTHER" id="PTHR30544">
    <property type="entry name" value="23S RRNA METHYLTRANSFERASE"/>
    <property type="match status" value="1"/>
</dbReference>
<dbReference type="PIRSF" id="PIRSF006004">
    <property type="entry name" value="CHP00048"/>
    <property type="match status" value="1"/>
</dbReference>
<dbReference type="Gene3D" id="1.10.150.530">
    <property type="match status" value="1"/>
</dbReference>
<dbReference type="InterPro" id="IPR040072">
    <property type="entry name" value="Methyltransferase_A"/>
</dbReference>
<dbReference type="InterPro" id="IPR004383">
    <property type="entry name" value="rRNA_lsu_MTrfase_RlmN/Cfr"/>
</dbReference>
<dbReference type="NCBIfam" id="TIGR00048">
    <property type="entry name" value="rRNA_mod_RlmN"/>
    <property type="match status" value="1"/>
</dbReference>
<evidence type="ECO:0000256" key="9">
    <source>
        <dbReference type="ARBA" id="ARBA00022723"/>
    </source>
</evidence>
<evidence type="ECO:0000256" key="8">
    <source>
        <dbReference type="ARBA" id="ARBA00022694"/>
    </source>
</evidence>
<protein>
    <recommendedName>
        <fullName evidence="12">Probable dual-specificity RNA methyltransferase RlmN</fullName>
        <ecNumber evidence="12">2.1.1.192</ecNumber>
    </recommendedName>
    <alternativeName>
        <fullName evidence="12">23S rRNA (adenine(2503)-C(2))-methyltransferase</fullName>
    </alternativeName>
    <alternativeName>
        <fullName evidence="12">23S rRNA m2A2503 methyltransferase</fullName>
    </alternativeName>
    <alternativeName>
        <fullName evidence="12">Ribosomal RNA large subunit methyltransferase N</fullName>
    </alternativeName>
    <alternativeName>
        <fullName evidence="12">tRNA (adenine(37)-C(2))-methyltransferase</fullName>
    </alternativeName>
    <alternativeName>
        <fullName evidence="12">tRNA m2A37 methyltransferase</fullName>
    </alternativeName>
</protein>
<reference evidence="14" key="1">
    <citation type="journal article" date="2020" name="J. ISSAAS">
        <title>Lactobacilli and other gastrointestinal microbiota of Peromyscus leucopus, reservoir host for agents of Lyme disease and other zoonoses in North America.</title>
        <authorList>
            <person name="Milovic A."/>
            <person name="Bassam K."/>
            <person name="Shao H."/>
            <person name="Chatzistamou I."/>
            <person name="Tufts D.M."/>
            <person name="Diuk-Wasser M."/>
            <person name="Barbour A.G."/>
        </authorList>
    </citation>
    <scope>NUCLEOTIDE SEQUENCE</scope>
    <source>
        <strain evidence="14">LL85</strain>
    </source>
</reference>
<keyword evidence="8 12" id="KW-0819">tRNA processing</keyword>
<evidence type="ECO:0000256" key="1">
    <source>
        <dbReference type="ARBA" id="ARBA00004496"/>
    </source>
</evidence>
<dbReference type="InterPro" id="IPR013785">
    <property type="entry name" value="Aldolase_TIM"/>
</dbReference>
<dbReference type="Pfam" id="PF04055">
    <property type="entry name" value="Radical_SAM"/>
    <property type="match status" value="1"/>
</dbReference>
<feature type="active site" description="Proton acceptor" evidence="12">
    <location>
        <position position="95"/>
    </location>
</feature>
<dbReference type="GO" id="GO:0000049">
    <property type="term" value="F:tRNA binding"/>
    <property type="evidence" value="ECO:0007669"/>
    <property type="project" value="UniProtKB-UniRule"/>
</dbReference>
<proteinExistence type="inferred from homology"/>
<evidence type="ECO:0000256" key="4">
    <source>
        <dbReference type="ARBA" id="ARBA00022552"/>
    </source>
</evidence>
<dbReference type="GO" id="GO:0002935">
    <property type="term" value="F:tRNA (adenine(37)-C2)-methyltransferase activity"/>
    <property type="evidence" value="ECO:0007669"/>
    <property type="project" value="UniProtKB-UniRule"/>
</dbReference>
<keyword evidence="2 12" id="KW-0004">4Fe-4S</keyword>
<evidence type="ECO:0000256" key="7">
    <source>
        <dbReference type="ARBA" id="ARBA00022691"/>
    </source>
</evidence>
<comment type="catalytic activity">
    <reaction evidence="12">
        <text>adenosine(2503) in 23S rRNA + 2 reduced [2Fe-2S]-[ferredoxin] + 2 S-adenosyl-L-methionine = 2-methyladenosine(2503) in 23S rRNA + 5'-deoxyadenosine + L-methionine + 2 oxidized [2Fe-2S]-[ferredoxin] + S-adenosyl-L-homocysteine</text>
        <dbReference type="Rhea" id="RHEA:42916"/>
        <dbReference type="Rhea" id="RHEA-COMP:10000"/>
        <dbReference type="Rhea" id="RHEA-COMP:10001"/>
        <dbReference type="Rhea" id="RHEA-COMP:10152"/>
        <dbReference type="Rhea" id="RHEA-COMP:10282"/>
        <dbReference type="ChEBI" id="CHEBI:17319"/>
        <dbReference type="ChEBI" id="CHEBI:33737"/>
        <dbReference type="ChEBI" id="CHEBI:33738"/>
        <dbReference type="ChEBI" id="CHEBI:57844"/>
        <dbReference type="ChEBI" id="CHEBI:57856"/>
        <dbReference type="ChEBI" id="CHEBI:59789"/>
        <dbReference type="ChEBI" id="CHEBI:74411"/>
        <dbReference type="ChEBI" id="CHEBI:74497"/>
        <dbReference type="EC" id="2.1.1.192"/>
    </reaction>
</comment>
<evidence type="ECO:0000313" key="14">
    <source>
        <dbReference type="EMBL" id="QIQ09888.1"/>
    </source>
</evidence>
<comment type="function">
    <text evidence="12">Specifically methylates position 2 of adenine 2503 in 23S rRNA and position 2 of adenine 37 in tRNAs.</text>
</comment>
<evidence type="ECO:0000256" key="10">
    <source>
        <dbReference type="ARBA" id="ARBA00023004"/>
    </source>
</evidence>
<keyword evidence="4 12" id="KW-0698">rRNA processing</keyword>
<dbReference type="InterPro" id="IPR058240">
    <property type="entry name" value="rSAM_sf"/>
</dbReference>
<feature type="binding site" evidence="12">
    <location>
        <begin position="166"/>
        <end position="167"/>
    </location>
    <ligand>
        <name>S-adenosyl-L-methionine</name>
        <dbReference type="ChEBI" id="CHEBI:59789"/>
    </ligand>
</feature>
<dbReference type="HAMAP" id="MF_01849">
    <property type="entry name" value="RNA_methyltr_RlmN"/>
    <property type="match status" value="1"/>
</dbReference>
<dbReference type="Gene3D" id="3.20.20.70">
    <property type="entry name" value="Aldolase class I"/>
    <property type="match status" value="1"/>
</dbReference>
<dbReference type="GO" id="GO:0070040">
    <property type="term" value="F:rRNA (adenine(2503)-C2-)-methyltransferase activity"/>
    <property type="evidence" value="ECO:0007669"/>
    <property type="project" value="UniProtKB-UniRule"/>
</dbReference>
<feature type="binding site" evidence="12">
    <location>
        <position position="122"/>
    </location>
    <ligand>
        <name>[4Fe-4S] cluster</name>
        <dbReference type="ChEBI" id="CHEBI:49883"/>
        <note>4Fe-4S-S-AdoMet</note>
    </ligand>
</feature>
<evidence type="ECO:0000256" key="2">
    <source>
        <dbReference type="ARBA" id="ARBA00022485"/>
    </source>
</evidence>
<dbReference type="GO" id="GO:0030488">
    <property type="term" value="P:tRNA methylation"/>
    <property type="evidence" value="ECO:0007669"/>
    <property type="project" value="UniProtKB-UniRule"/>
</dbReference>
<name>A0A6G9HHJ2_9MOLU</name>
<dbReference type="SFLD" id="SFLDS00029">
    <property type="entry name" value="Radical_SAM"/>
    <property type="match status" value="1"/>
</dbReference>
<dbReference type="InterPro" id="IPR048641">
    <property type="entry name" value="RlmN_N"/>
</dbReference>
<keyword evidence="6 12" id="KW-0808">Transferase</keyword>
<dbReference type="EMBL" id="MN991199">
    <property type="protein sequence ID" value="QIQ09888.1"/>
    <property type="molecule type" value="Genomic_DNA"/>
</dbReference>
<keyword evidence="12" id="KW-1015">Disulfide bond</keyword>
<feature type="binding site" evidence="12">
    <location>
        <position position="297"/>
    </location>
    <ligand>
        <name>S-adenosyl-L-methionine</name>
        <dbReference type="ChEBI" id="CHEBI:59789"/>
    </ligand>
</feature>
<comment type="similarity">
    <text evidence="12">Belongs to the radical SAM superfamily. RlmN family.</text>
</comment>
<comment type="caution">
    <text evidence="12">Lacks conserved residue(s) required for the propagation of feature annotation.</text>
</comment>
<dbReference type="InterPro" id="IPR027492">
    <property type="entry name" value="RNA_MTrfase_RlmN"/>
</dbReference>
<dbReference type="AlphaFoldDB" id="A0A6G9HHJ2"/>
<evidence type="ECO:0000256" key="12">
    <source>
        <dbReference type="HAMAP-Rule" id="MF_01849"/>
    </source>
</evidence>
<keyword evidence="5 12" id="KW-0489">Methyltransferase</keyword>
<feature type="binding site" evidence="12">
    <location>
        <position position="119"/>
    </location>
    <ligand>
        <name>[4Fe-4S] cluster</name>
        <dbReference type="ChEBI" id="CHEBI:49883"/>
        <note>4Fe-4S-S-AdoMet</note>
    </ligand>
</feature>
<evidence type="ECO:0000259" key="13">
    <source>
        <dbReference type="PROSITE" id="PS51918"/>
    </source>
</evidence>
<dbReference type="GO" id="GO:0051539">
    <property type="term" value="F:4 iron, 4 sulfur cluster binding"/>
    <property type="evidence" value="ECO:0007669"/>
    <property type="project" value="UniProtKB-UniRule"/>
</dbReference>
<comment type="cofactor">
    <cofactor evidence="12">
        <name>[4Fe-4S] cluster</name>
        <dbReference type="ChEBI" id="CHEBI:49883"/>
    </cofactor>
    <text evidence="12">Binds 1 [4Fe-4S] cluster. The cluster is coordinated with 3 cysteines and an exchangeable S-adenosyl-L-methionine.</text>
</comment>
<dbReference type="GO" id="GO:0046872">
    <property type="term" value="F:metal ion binding"/>
    <property type="evidence" value="ECO:0007669"/>
    <property type="project" value="UniProtKB-KW"/>
</dbReference>
<feature type="binding site" evidence="12">
    <location>
        <begin position="221"/>
        <end position="223"/>
    </location>
    <ligand>
        <name>S-adenosyl-L-methionine</name>
        <dbReference type="ChEBI" id="CHEBI:59789"/>
    </ligand>
</feature>
<evidence type="ECO:0000256" key="11">
    <source>
        <dbReference type="ARBA" id="ARBA00023014"/>
    </source>
</evidence>
<feature type="domain" description="Radical SAM core" evidence="13">
    <location>
        <begin position="101"/>
        <end position="333"/>
    </location>
</feature>
<comment type="catalytic activity">
    <reaction evidence="12">
        <text>adenosine(37) in tRNA + 2 reduced [2Fe-2S]-[ferredoxin] + 2 S-adenosyl-L-methionine = 2-methyladenosine(37) in tRNA + 5'-deoxyadenosine + L-methionine + 2 oxidized [2Fe-2S]-[ferredoxin] + S-adenosyl-L-homocysteine</text>
        <dbReference type="Rhea" id="RHEA:43332"/>
        <dbReference type="Rhea" id="RHEA-COMP:10000"/>
        <dbReference type="Rhea" id="RHEA-COMP:10001"/>
        <dbReference type="Rhea" id="RHEA-COMP:10162"/>
        <dbReference type="Rhea" id="RHEA-COMP:10485"/>
        <dbReference type="ChEBI" id="CHEBI:17319"/>
        <dbReference type="ChEBI" id="CHEBI:33737"/>
        <dbReference type="ChEBI" id="CHEBI:33738"/>
        <dbReference type="ChEBI" id="CHEBI:57844"/>
        <dbReference type="ChEBI" id="CHEBI:57856"/>
        <dbReference type="ChEBI" id="CHEBI:59789"/>
        <dbReference type="ChEBI" id="CHEBI:74411"/>
        <dbReference type="ChEBI" id="CHEBI:74497"/>
        <dbReference type="EC" id="2.1.1.192"/>
    </reaction>
</comment>
<dbReference type="SFLD" id="SFLDF00275">
    <property type="entry name" value="adenosine_C2_methyltransferase"/>
    <property type="match status" value="1"/>
</dbReference>
<dbReference type="SFLD" id="SFLDG01062">
    <property type="entry name" value="methyltransferase_(Class_A)"/>
    <property type="match status" value="1"/>
</dbReference>
<feature type="active site" description="S-methylcysteine intermediate" evidence="12">
    <location>
        <position position="338"/>
    </location>
</feature>
<dbReference type="FunFam" id="3.20.20.70:FF:000014">
    <property type="entry name" value="Probable dual-specificity RNA methyltransferase RlmN"/>
    <property type="match status" value="1"/>
</dbReference>
<dbReference type="Pfam" id="PF21016">
    <property type="entry name" value="RlmN_N"/>
    <property type="match status" value="1"/>
</dbReference>
<dbReference type="PROSITE" id="PS51918">
    <property type="entry name" value="RADICAL_SAM"/>
    <property type="match status" value="1"/>
</dbReference>
<dbReference type="InterPro" id="IPR007197">
    <property type="entry name" value="rSAM"/>
</dbReference>
<evidence type="ECO:0000256" key="6">
    <source>
        <dbReference type="ARBA" id="ARBA00022679"/>
    </source>
</evidence>
<accession>A0A6G9HHJ2</accession>
<dbReference type="GO" id="GO:0070475">
    <property type="term" value="P:rRNA base methylation"/>
    <property type="evidence" value="ECO:0007669"/>
    <property type="project" value="UniProtKB-UniRule"/>
</dbReference>
<keyword evidence="10 12" id="KW-0408">Iron</keyword>
<keyword evidence="11 12" id="KW-0411">Iron-sulfur</keyword>